<dbReference type="InterPro" id="IPR027417">
    <property type="entry name" value="P-loop_NTPase"/>
</dbReference>
<feature type="compositionally biased region" description="Basic and acidic residues" evidence="1">
    <location>
        <begin position="388"/>
        <end position="400"/>
    </location>
</feature>
<evidence type="ECO:0000313" key="3">
    <source>
        <dbReference type="EMBL" id="CAH0022370.1"/>
    </source>
</evidence>
<evidence type="ECO:0000259" key="2">
    <source>
        <dbReference type="SMART" id="SM00382"/>
    </source>
</evidence>
<gene>
    <name evidence="3" type="ORF">CRHIZ90672A_00004179</name>
</gene>
<dbReference type="SMART" id="SM00382">
    <property type="entry name" value="AAA"/>
    <property type="match status" value="1"/>
</dbReference>
<dbReference type="Proteomes" id="UP000696573">
    <property type="component" value="Unassembled WGS sequence"/>
</dbReference>
<dbReference type="Gene3D" id="3.40.50.300">
    <property type="entry name" value="P-loop containing nucleotide triphosphate hydrolases"/>
    <property type="match status" value="1"/>
</dbReference>
<keyword evidence="4" id="KW-1185">Reference proteome</keyword>
<dbReference type="OrthoDB" id="10042665at2759"/>
<dbReference type="PANTHER" id="PTHR46411">
    <property type="entry name" value="FAMILY ATPASE, PUTATIVE-RELATED"/>
    <property type="match status" value="1"/>
</dbReference>
<dbReference type="Pfam" id="PF22942">
    <property type="entry name" value="DUF7025"/>
    <property type="match status" value="1"/>
</dbReference>
<evidence type="ECO:0000313" key="4">
    <source>
        <dbReference type="Proteomes" id="UP000696573"/>
    </source>
</evidence>
<feature type="compositionally biased region" description="Acidic residues" evidence="1">
    <location>
        <begin position="657"/>
        <end position="671"/>
    </location>
</feature>
<proteinExistence type="predicted"/>
<dbReference type="AlphaFoldDB" id="A0A9N9VF20"/>
<accession>A0A9N9VF20</accession>
<sequence length="748" mass="84418">MVLSHARELVWKWRCKLRPYRELDINAPLPEVEIPTDEKKNPSLKEPVASPEKGPNFGADASVKTFFEGPKSQLGLYDWVDYPPRQLSKAAARVHDRVAIKIYKVKDKTKPAISGCAPLKYYQIEVQNPLLIAALTPIVKKENMILAANCPAVFDCPSRALWFGQDEIKATYEALEDSSTLKNPLQLLIRVLDDMFTELKVKQKQIKSTGLVDFKTAWTLFPKGSSVYSYSINSEVLIKVESTTMMGAKMLIEGKALTFNGREYVWEDRVLPLPFFSGYKPITELPHCPLEWLPDAAKIKARCIARGKKLLDFQGIRYCCYNGLGIQTCQGQAKRHNVEGRVLIDVVGYNRFLLSQGSRETEDPETARNRVIKLGGGYGSFEDEEKEEEKGEEKGEEKPKTNPNRTLTVAEQQKNKDAMLRREEDLAFATNLVEGFALRNKEWLLFYIEDIEPMVWNEKAFTHLVYDAGQKDLVLSFVENHVSNANYEDGSAAMAVEDVIVGKGQGLITLLSGPPGTGKTLTAEAVADRAKRPLYHLHAEDLGISAANLGENLKRVFDMAIHWGAVVLLDEADVFMAERNPNDIHRNELVSIFLRELEYFRGILFLTTNLYHTIDTAFRSRVNLHLVFPALSRESRASVWRNFIQRLPPTTTKKDENSEESVTEVEEEENLADTSAPLSTERPIDDDDIKELSLWQLNGREIKNSVKMAHSWCTNKGYLLTLDRAQSGIKVTAPNAAKEGDVDPDLYD</sequence>
<dbReference type="SUPFAM" id="SSF52540">
    <property type="entry name" value="P-loop containing nucleoside triphosphate hydrolases"/>
    <property type="match status" value="1"/>
</dbReference>
<dbReference type="EMBL" id="CABFNQ020000676">
    <property type="protein sequence ID" value="CAH0022370.1"/>
    <property type="molecule type" value="Genomic_DNA"/>
</dbReference>
<organism evidence="3 4">
    <name type="scientific">Clonostachys rhizophaga</name>
    <dbReference type="NCBI Taxonomy" id="160324"/>
    <lineage>
        <taxon>Eukaryota</taxon>
        <taxon>Fungi</taxon>
        <taxon>Dikarya</taxon>
        <taxon>Ascomycota</taxon>
        <taxon>Pezizomycotina</taxon>
        <taxon>Sordariomycetes</taxon>
        <taxon>Hypocreomycetidae</taxon>
        <taxon>Hypocreales</taxon>
        <taxon>Bionectriaceae</taxon>
        <taxon>Clonostachys</taxon>
    </lineage>
</organism>
<dbReference type="PANTHER" id="PTHR46411:SF3">
    <property type="entry name" value="AAA+ ATPASE DOMAIN-CONTAINING PROTEIN"/>
    <property type="match status" value="1"/>
</dbReference>
<dbReference type="Pfam" id="PF00004">
    <property type="entry name" value="AAA"/>
    <property type="match status" value="1"/>
</dbReference>
<dbReference type="InterPro" id="IPR003959">
    <property type="entry name" value="ATPase_AAA_core"/>
</dbReference>
<dbReference type="InterPro" id="IPR054289">
    <property type="entry name" value="DUF7025"/>
</dbReference>
<feature type="region of interest" description="Disordered" evidence="1">
    <location>
        <begin position="375"/>
        <end position="405"/>
    </location>
</feature>
<protein>
    <recommendedName>
        <fullName evidence="2">AAA+ ATPase domain-containing protein</fullName>
    </recommendedName>
</protein>
<dbReference type="GO" id="GO:0005524">
    <property type="term" value="F:ATP binding"/>
    <property type="evidence" value="ECO:0007669"/>
    <property type="project" value="InterPro"/>
</dbReference>
<evidence type="ECO:0000256" key="1">
    <source>
        <dbReference type="SAM" id="MobiDB-lite"/>
    </source>
</evidence>
<dbReference type="GO" id="GO:0016887">
    <property type="term" value="F:ATP hydrolysis activity"/>
    <property type="evidence" value="ECO:0007669"/>
    <property type="project" value="InterPro"/>
</dbReference>
<dbReference type="InterPro" id="IPR003593">
    <property type="entry name" value="AAA+_ATPase"/>
</dbReference>
<feature type="region of interest" description="Disordered" evidence="1">
    <location>
        <begin position="650"/>
        <end position="683"/>
    </location>
</feature>
<feature type="region of interest" description="Disordered" evidence="1">
    <location>
        <begin position="34"/>
        <end position="57"/>
    </location>
</feature>
<comment type="caution">
    <text evidence="3">The sequence shown here is derived from an EMBL/GenBank/DDBJ whole genome shotgun (WGS) entry which is preliminary data.</text>
</comment>
<name>A0A9N9VF20_9HYPO</name>
<dbReference type="CDD" id="cd19481">
    <property type="entry name" value="RecA-like_protease"/>
    <property type="match status" value="1"/>
</dbReference>
<feature type="domain" description="AAA+ ATPase" evidence="2">
    <location>
        <begin position="505"/>
        <end position="632"/>
    </location>
</feature>
<reference evidence="3" key="1">
    <citation type="submission" date="2021-10" db="EMBL/GenBank/DDBJ databases">
        <authorList>
            <person name="Piombo E."/>
        </authorList>
    </citation>
    <scope>NUCLEOTIDE SEQUENCE</scope>
</reference>